<evidence type="ECO:0000256" key="15">
    <source>
        <dbReference type="PROSITE-ProRule" id="PRU00277"/>
    </source>
</evidence>
<evidence type="ECO:0000313" key="20">
    <source>
        <dbReference type="Proteomes" id="UP000694551"/>
    </source>
</evidence>
<evidence type="ECO:0000256" key="1">
    <source>
        <dbReference type="ARBA" id="ARBA00004412"/>
    </source>
</evidence>
<dbReference type="GO" id="GO:0030426">
    <property type="term" value="C:growth cone"/>
    <property type="evidence" value="ECO:0007669"/>
    <property type="project" value="TreeGrafter"/>
</dbReference>
<feature type="compositionally biased region" description="Polar residues" evidence="17">
    <location>
        <begin position="292"/>
        <end position="301"/>
    </location>
</feature>
<feature type="compositionally biased region" description="Basic and acidic residues" evidence="17">
    <location>
        <begin position="887"/>
        <end position="900"/>
    </location>
</feature>
<feature type="compositionally biased region" description="Basic and acidic residues" evidence="17">
    <location>
        <begin position="995"/>
        <end position="1007"/>
    </location>
</feature>
<keyword evidence="7" id="KW-0597">Phosphoprotein</keyword>
<evidence type="ECO:0000256" key="9">
    <source>
        <dbReference type="ARBA" id="ARBA00022753"/>
    </source>
</evidence>
<feature type="coiled-coil region" evidence="16">
    <location>
        <begin position="756"/>
        <end position="797"/>
    </location>
</feature>
<reference evidence="19" key="1">
    <citation type="submission" date="2025-08" db="UniProtKB">
        <authorList>
            <consortium name="Ensembl"/>
        </authorList>
    </citation>
    <scope>IDENTIFICATION</scope>
</reference>
<keyword evidence="12" id="KW-0009">Actin-binding</keyword>
<feature type="compositionally biased region" description="Basic and acidic residues" evidence="17">
    <location>
        <begin position="866"/>
        <end position="879"/>
    </location>
</feature>
<keyword evidence="13" id="KW-0966">Cell projection</keyword>
<dbReference type="PANTHER" id="PTHR44927">
    <property type="entry name" value="FK506-BINDING PROTEIN 15"/>
    <property type="match status" value="1"/>
</dbReference>
<evidence type="ECO:0000256" key="7">
    <source>
        <dbReference type="ARBA" id="ARBA00022553"/>
    </source>
</evidence>
<dbReference type="Gene3D" id="3.10.50.40">
    <property type="match status" value="1"/>
</dbReference>
<name>A0A8D0G2N7_STROC</name>
<keyword evidence="5" id="KW-0813">Transport</keyword>
<comment type="subunit">
    <text evidence="14">Interacts with WIP and actin. Interacts with TBC1D23.</text>
</comment>
<keyword evidence="20" id="KW-1185">Reference proteome</keyword>
<feature type="region of interest" description="Disordered" evidence="17">
    <location>
        <begin position="289"/>
        <end position="325"/>
    </location>
</feature>
<keyword evidence="11 16" id="KW-0175">Coiled coil</keyword>
<dbReference type="GO" id="GO:0003779">
    <property type="term" value="F:actin binding"/>
    <property type="evidence" value="ECO:0007669"/>
    <property type="project" value="UniProtKB-KW"/>
</dbReference>
<dbReference type="GO" id="GO:0005769">
    <property type="term" value="C:early endosome"/>
    <property type="evidence" value="ECO:0007669"/>
    <property type="project" value="UniProtKB-SubCell"/>
</dbReference>
<protein>
    <recommendedName>
        <fullName evidence="15">peptidylprolyl isomerase</fullName>
        <ecNumber evidence="15">5.2.1.8</ecNumber>
    </recommendedName>
</protein>
<dbReference type="InterPro" id="IPR046357">
    <property type="entry name" value="PPIase_dom_sf"/>
</dbReference>
<evidence type="ECO:0000256" key="16">
    <source>
        <dbReference type="SAM" id="Coils"/>
    </source>
</evidence>
<feature type="region of interest" description="Disordered" evidence="17">
    <location>
        <begin position="864"/>
        <end position="1113"/>
    </location>
</feature>
<keyword evidence="15" id="KW-0413">Isomerase</keyword>
<feature type="coiled-coil region" evidence="16">
    <location>
        <begin position="461"/>
        <end position="731"/>
    </location>
</feature>
<evidence type="ECO:0000256" key="2">
    <source>
        <dbReference type="ARBA" id="ARBA00004489"/>
    </source>
</evidence>
<evidence type="ECO:0000256" key="3">
    <source>
        <dbReference type="ARBA" id="ARBA00004496"/>
    </source>
</evidence>
<feature type="region of interest" description="Disordered" evidence="17">
    <location>
        <begin position="350"/>
        <end position="388"/>
    </location>
</feature>
<evidence type="ECO:0000256" key="6">
    <source>
        <dbReference type="ARBA" id="ARBA00022490"/>
    </source>
</evidence>
<comment type="subcellular location">
    <subcellularLocation>
        <location evidence="2">Cell projection</location>
        <location evidence="2">Axon</location>
    </subcellularLocation>
    <subcellularLocation>
        <location evidence="3">Cytoplasm</location>
    </subcellularLocation>
    <subcellularLocation>
        <location evidence="1">Early endosome</location>
    </subcellularLocation>
</comment>
<evidence type="ECO:0000256" key="11">
    <source>
        <dbReference type="ARBA" id="ARBA00023054"/>
    </source>
</evidence>
<dbReference type="InterPro" id="IPR001179">
    <property type="entry name" value="PPIase_FKBP_dom"/>
</dbReference>
<dbReference type="InterPro" id="IPR056598">
    <property type="entry name" value="FKBP-15_dom"/>
</dbReference>
<dbReference type="Ensembl" id="ENSSOCT00000023572.1">
    <property type="protein sequence ID" value="ENSSOCP00000022997.1"/>
    <property type="gene ID" value="ENSSOCG00000017021.1"/>
</dbReference>
<sequence length="1113" mass="122455">SEGEGDRKVKQFISLSSARLASLFGLDQTVSSHGNEFFQYTAPKQPKKGQMAAAQKAPVAPAASGAPSVFVATAVHAYRYTNGQYLKQGKYGAAVVGNHATKEYRILLYISQQQQITTARIHPGFVLTVQPNNYSTFYDDQRQNWSIMFESEKAAMDFSKQVCIAKCNSSPVLDSVLYQDLLLGEGQGVEGGDSLEIAYTGWLFQNNGLGQVFDSNVNKDKLLRLKLGSGKVIKGWEEGMMGMKKGGRRYLIVPPAWAYGAQGVAGRVPPDSTLVFEVEVRRVKLVKECSGSDGQSVSSRDSPAPSPVPNADSFSADTDGDIHKHNPDVAKAKLISRMAKMGQPMLPFLAGTAGSQLDSSDSEIEDPNTLRGTAQPVASSSVRPSQPAHAVLPTVSTQGNVLVSLGLVWRDFTYLQVSSTRALQIKDSLRELKWELIAPGDVTSFLMTEARQHNTEIRMAVSKVVDKMDHLAAKVEELKKQNAGNSSLLPGISSVTMEASMIMSNIQRIIQENERLKQEIFEKSSRIEEQNEKISELIERNQRYVEQSNLLMEQRNHSLQTTNENTQARVLHAEQEKAKVAEELAAATAQVSQLQLELTAHQKKEMDLRKQLSAALQEAERHETQLNKLHAQLEELQEASEDTQTRFKAEKQSRKQLDMKITALEEELTDLKVEKETLERNLAERKKKSLSERAQAEEEMEEIRRSYQQELDKLRQLLKKARTSTDQAAAEQLSLIQAELESQWEAKCERTLASAKEQHVRQYQEVCEQRDSLQQQVSQLEEKYSALQSDVVVLKARYEERIRDLERDQDGSSPADFTEEVKKIMNSVFQSLRGEFELEETYSGRTVLGVVMNTIKTVTLQLLNRQQEKPDHDSKKEDSGTGVARQEGSRGAKTDHEEPVQHSPAQSGAFPADPGEATTGSTVSDRDSESAPLSARPRTPEEEQATQSSGVSEEEKVQGEHLSSTAESCLDPDKGPVLAGQPVPEVDEDSVPAEQRQESSPTRKAEPECSPSRVSLQAEVAEPSVVEAKPGEADVAVLPEKPAAERRAEEPVGGLEPPPLNGEGGNCTDLSDGAGSQKGPASGSSTAEPSVAVIRETSGEPELGSSPRQKDSR</sequence>
<evidence type="ECO:0000256" key="4">
    <source>
        <dbReference type="ARBA" id="ARBA00006577"/>
    </source>
</evidence>
<dbReference type="AlphaFoldDB" id="A0A8D0G2N7"/>
<feature type="domain" description="PPIase FKBP-type" evidence="18">
    <location>
        <begin position="192"/>
        <end position="284"/>
    </location>
</feature>
<evidence type="ECO:0000313" key="19">
    <source>
        <dbReference type="Ensembl" id="ENSSOCP00000022997.1"/>
    </source>
</evidence>
<evidence type="ECO:0000259" key="18">
    <source>
        <dbReference type="PROSITE" id="PS50059"/>
    </source>
</evidence>
<evidence type="ECO:0000256" key="14">
    <source>
        <dbReference type="ARBA" id="ARBA00065657"/>
    </source>
</evidence>
<evidence type="ECO:0000256" key="8">
    <source>
        <dbReference type="ARBA" id="ARBA00022583"/>
    </source>
</evidence>
<dbReference type="PANTHER" id="PTHR44927:SF1">
    <property type="entry name" value="FK506-BINDING PROTEIN 15"/>
    <property type="match status" value="1"/>
</dbReference>
<keyword evidence="9" id="KW-0967">Endosome</keyword>
<dbReference type="PROSITE" id="PS50059">
    <property type="entry name" value="FKBP_PPIASE"/>
    <property type="match status" value="1"/>
</dbReference>
<comment type="catalytic activity">
    <reaction evidence="15">
        <text>[protein]-peptidylproline (omega=180) = [protein]-peptidylproline (omega=0)</text>
        <dbReference type="Rhea" id="RHEA:16237"/>
        <dbReference type="Rhea" id="RHEA-COMP:10747"/>
        <dbReference type="Rhea" id="RHEA-COMP:10748"/>
        <dbReference type="ChEBI" id="CHEBI:83833"/>
        <dbReference type="ChEBI" id="CHEBI:83834"/>
        <dbReference type="EC" id="5.2.1.8"/>
    </reaction>
</comment>
<dbReference type="EC" id="5.2.1.8" evidence="15"/>
<dbReference type="Pfam" id="PF23649">
    <property type="entry name" value="FKBP15"/>
    <property type="match status" value="1"/>
</dbReference>
<reference evidence="19" key="2">
    <citation type="submission" date="2025-09" db="UniProtKB">
        <authorList>
            <consortium name="Ensembl"/>
        </authorList>
    </citation>
    <scope>IDENTIFICATION</scope>
</reference>
<evidence type="ECO:0000256" key="13">
    <source>
        <dbReference type="ARBA" id="ARBA00023273"/>
    </source>
</evidence>
<dbReference type="GO" id="GO:0006897">
    <property type="term" value="P:endocytosis"/>
    <property type="evidence" value="ECO:0007669"/>
    <property type="project" value="UniProtKB-KW"/>
</dbReference>
<keyword evidence="8" id="KW-0254">Endocytosis</keyword>
<dbReference type="Proteomes" id="UP000694551">
    <property type="component" value="Unplaced"/>
</dbReference>
<proteinExistence type="inferred from homology"/>
<dbReference type="SUPFAM" id="SSF54534">
    <property type="entry name" value="FKBP-like"/>
    <property type="match status" value="1"/>
</dbReference>
<dbReference type="GO" id="GO:0003755">
    <property type="term" value="F:peptidyl-prolyl cis-trans isomerase activity"/>
    <property type="evidence" value="ECO:0007669"/>
    <property type="project" value="UniProtKB-KW"/>
</dbReference>
<organism evidence="19 20">
    <name type="scientific">Strix occidentalis caurina</name>
    <name type="common">northern spotted owl</name>
    <dbReference type="NCBI Taxonomy" id="311401"/>
    <lineage>
        <taxon>Eukaryota</taxon>
        <taxon>Metazoa</taxon>
        <taxon>Chordata</taxon>
        <taxon>Craniata</taxon>
        <taxon>Vertebrata</taxon>
        <taxon>Euteleostomi</taxon>
        <taxon>Archelosauria</taxon>
        <taxon>Archosauria</taxon>
        <taxon>Dinosauria</taxon>
        <taxon>Saurischia</taxon>
        <taxon>Theropoda</taxon>
        <taxon>Coelurosauria</taxon>
        <taxon>Aves</taxon>
        <taxon>Neognathae</taxon>
        <taxon>Neoaves</taxon>
        <taxon>Telluraves</taxon>
        <taxon>Strigiformes</taxon>
        <taxon>Strigidae</taxon>
        <taxon>Strix</taxon>
    </lineage>
</organism>
<keyword evidence="10" id="KW-0007">Acetylation</keyword>
<dbReference type="Pfam" id="PF00254">
    <property type="entry name" value="FKBP_C"/>
    <property type="match status" value="1"/>
</dbReference>
<keyword evidence="15" id="KW-0697">Rotamase</keyword>
<evidence type="ECO:0000256" key="10">
    <source>
        <dbReference type="ARBA" id="ARBA00022990"/>
    </source>
</evidence>
<accession>A0A8D0G2N7</accession>
<evidence type="ECO:0000256" key="17">
    <source>
        <dbReference type="SAM" id="MobiDB-lite"/>
    </source>
</evidence>
<feature type="compositionally biased region" description="Polar residues" evidence="17">
    <location>
        <begin position="370"/>
        <end position="384"/>
    </location>
</feature>
<keyword evidence="6" id="KW-0963">Cytoplasm</keyword>
<evidence type="ECO:0000256" key="12">
    <source>
        <dbReference type="ARBA" id="ARBA00023203"/>
    </source>
</evidence>
<evidence type="ECO:0000256" key="5">
    <source>
        <dbReference type="ARBA" id="ARBA00022448"/>
    </source>
</evidence>
<comment type="similarity">
    <text evidence="4">Belongs to the FKBP-type PPIase family.</text>
</comment>
<dbReference type="FunFam" id="3.10.50.40:FF:000020">
    <property type="entry name" value="Peptidylprolyl isomerase"/>
    <property type="match status" value="1"/>
</dbReference>